<comment type="caution">
    <text evidence="1">The sequence shown here is derived from an EMBL/GenBank/DDBJ whole genome shotgun (WGS) entry which is preliminary data.</text>
</comment>
<sequence>MIALYRIELRLRSALGTPLSADTLWGHIAWGIRYREGEEALAAWLARHELPEPPLILSDPMPRGYWPRPAVPPPPRPSTAPSAAEAQLRKQLAAIEWLPEDVWLALAEGLSSNKLFAAVKAALHKQPVRSVIAPQTHAGVNRLTGGTTAEDGGTLFATERRFFNAGAIGESPRYVVWAYSPAESTLVQRWFEDGLIGGYGRDGANGAGWIEVLEVSTAALPEVPNANAVVTLAPFTPKPGDPIGGFFRAGVRCGRLGGDFAIGPTPDGSSLRQKRPVASFLTGTLLACPPQDYPAGPPSTVGRILAGVHRYADIRQYAAAVTLPCRLEDGLADHPLLNPASQQEHAQ</sequence>
<name>A0A5C5VRL8_9BACT</name>
<proteinExistence type="predicted"/>
<evidence type="ECO:0000313" key="1">
    <source>
        <dbReference type="EMBL" id="TWT40212.1"/>
    </source>
</evidence>
<dbReference type="RefSeq" id="WP_146575535.1">
    <property type="nucleotide sequence ID" value="NZ_SJPH01000012.1"/>
</dbReference>
<organism evidence="1 2">
    <name type="scientific">Botrimarina hoheduenensis</name>
    <dbReference type="NCBI Taxonomy" id="2528000"/>
    <lineage>
        <taxon>Bacteria</taxon>
        <taxon>Pseudomonadati</taxon>
        <taxon>Planctomycetota</taxon>
        <taxon>Planctomycetia</taxon>
        <taxon>Pirellulales</taxon>
        <taxon>Lacipirellulaceae</taxon>
        <taxon>Botrimarina</taxon>
    </lineage>
</organism>
<evidence type="ECO:0000313" key="2">
    <source>
        <dbReference type="Proteomes" id="UP000318995"/>
    </source>
</evidence>
<dbReference type="Proteomes" id="UP000318995">
    <property type="component" value="Unassembled WGS sequence"/>
</dbReference>
<protein>
    <submittedName>
        <fullName evidence="1">Uncharacterized protein</fullName>
    </submittedName>
</protein>
<dbReference type="AlphaFoldDB" id="A0A5C5VRL8"/>
<gene>
    <name evidence="1" type="ORF">Pla111_33430</name>
</gene>
<accession>A0A5C5VRL8</accession>
<keyword evidence="2" id="KW-1185">Reference proteome</keyword>
<reference evidence="1 2" key="1">
    <citation type="submission" date="2019-02" db="EMBL/GenBank/DDBJ databases">
        <title>Deep-cultivation of Planctomycetes and their phenomic and genomic characterization uncovers novel biology.</title>
        <authorList>
            <person name="Wiegand S."/>
            <person name="Jogler M."/>
            <person name="Boedeker C."/>
            <person name="Pinto D."/>
            <person name="Vollmers J."/>
            <person name="Rivas-Marin E."/>
            <person name="Kohn T."/>
            <person name="Peeters S.H."/>
            <person name="Heuer A."/>
            <person name="Rast P."/>
            <person name="Oberbeckmann S."/>
            <person name="Bunk B."/>
            <person name="Jeske O."/>
            <person name="Meyerdierks A."/>
            <person name="Storesund J.E."/>
            <person name="Kallscheuer N."/>
            <person name="Luecker S."/>
            <person name="Lage O.M."/>
            <person name="Pohl T."/>
            <person name="Merkel B.J."/>
            <person name="Hornburger P."/>
            <person name="Mueller R.-W."/>
            <person name="Bruemmer F."/>
            <person name="Labrenz M."/>
            <person name="Spormann A.M."/>
            <person name="Op Den Camp H."/>
            <person name="Overmann J."/>
            <person name="Amann R."/>
            <person name="Jetten M.S.M."/>
            <person name="Mascher T."/>
            <person name="Medema M.H."/>
            <person name="Devos D.P."/>
            <person name="Kaster A.-K."/>
            <person name="Ovreas L."/>
            <person name="Rohde M."/>
            <person name="Galperin M.Y."/>
            <person name="Jogler C."/>
        </authorList>
    </citation>
    <scope>NUCLEOTIDE SEQUENCE [LARGE SCALE GENOMIC DNA]</scope>
    <source>
        <strain evidence="1 2">Pla111</strain>
    </source>
</reference>
<dbReference type="EMBL" id="SJPH01000012">
    <property type="protein sequence ID" value="TWT40212.1"/>
    <property type="molecule type" value="Genomic_DNA"/>
</dbReference>
<dbReference type="OrthoDB" id="24506at2"/>